<accession>A0ABY6T6U0</accession>
<keyword evidence="8" id="KW-0238">DNA-binding</keyword>
<evidence type="ECO:0000256" key="13">
    <source>
        <dbReference type="ARBA" id="ARBA00034923"/>
    </source>
</evidence>
<dbReference type="InterPro" id="IPR000212">
    <property type="entry name" value="DNA_helicase_UvrD/REP"/>
</dbReference>
<evidence type="ECO:0000256" key="4">
    <source>
        <dbReference type="ARBA" id="ARBA00022801"/>
    </source>
</evidence>
<dbReference type="Gene3D" id="3.40.50.300">
    <property type="entry name" value="P-loop containing nucleotide triphosphate hydrolases"/>
    <property type="match status" value="3"/>
</dbReference>
<keyword evidence="1" id="KW-0540">Nuclease</keyword>
<keyword evidence="7 15" id="KW-0067">ATP-binding</keyword>
<dbReference type="Pfam" id="PF00580">
    <property type="entry name" value="UvrD-helicase"/>
    <property type="match status" value="1"/>
</dbReference>
<dbReference type="Pfam" id="PF13361">
    <property type="entry name" value="UvrD_C"/>
    <property type="match status" value="1"/>
</dbReference>
<dbReference type="InterPro" id="IPR038726">
    <property type="entry name" value="PDDEXK_AddAB-type"/>
</dbReference>
<feature type="domain" description="UvrD-like helicase ATP-binding" evidence="16">
    <location>
        <begin position="1"/>
        <end position="485"/>
    </location>
</feature>
<dbReference type="InterPro" id="IPR014017">
    <property type="entry name" value="DNA_helicase_UvrD-like_C"/>
</dbReference>
<keyword evidence="10" id="KW-0413">Isomerase</keyword>
<evidence type="ECO:0000256" key="2">
    <source>
        <dbReference type="ARBA" id="ARBA00022741"/>
    </source>
</evidence>
<keyword evidence="4 15" id="KW-0378">Hydrolase</keyword>
<evidence type="ECO:0000256" key="12">
    <source>
        <dbReference type="ARBA" id="ARBA00034808"/>
    </source>
</evidence>
<evidence type="ECO:0000256" key="14">
    <source>
        <dbReference type="ARBA" id="ARBA00048988"/>
    </source>
</evidence>
<evidence type="ECO:0000256" key="6">
    <source>
        <dbReference type="ARBA" id="ARBA00022839"/>
    </source>
</evidence>
<feature type="binding site" evidence="15">
    <location>
        <begin position="22"/>
        <end position="29"/>
    </location>
    <ligand>
        <name>ATP</name>
        <dbReference type="ChEBI" id="CHEBI:30616"/>
    </ligand>
</feature>
<comment type="catalytic activity">
    <reaction evidence="11">
        <text>Couples ATP hydrolysis with the unwinding of duplex DNA by translocating in the 3'-5' direction.</text>
        <dbReference type="EC" id="5.6.2.4"/>
    </reaction>
</comment>
<dbReference type="InterPro" id="IPR014016">
    <property type="entry name" value="UvrD-like_ATP-bd"/>
</dbReference>
<dbReference type="Proteomes" id="UP000277577">
    <property type="component" value="Chromosome"/>
</dbReference>
<gene>
    <name evidence="18" type="primary">addA</name>
    <name evidence="18" type="ORF">NCTC11976_01897</name>
</gene>
<dbReference type="PANTHER" id="PTHR11070:SF2">
    <property type="entry name" value="ATP-DEPENDENT DNA HELICASE SRS2"/>
    <property type="match status" value="1"/>
</dbReference>
<organism evidence="18 19">
    <name type="scientific">Legionella cherrii</name>
    <dbReference type="NCBI Taxonomy" id="28084"/>
    <lineage>
        <taxon>Bacteria</taxon>
        <taxon>Pseudomonadati</taxon>
        <taxon>Pseudomonadota</taxon>
        <taxon>Gammaproteobacteria</taxon>
        <taxon>Legionellales</taxon>
        <taxon>Legionellaceae</taxon>
        <taxon>Legionella</taxon>
    </lineage>
</organism>
<evidence type="ECO:0000256" key="15">
    <source>
        <dbReference type="PROSITE-ProRule" id="PRU00560"/>
    </source>
</evidence>
<dbReference type="Gene3D" id="3.90.320.10">
    <property type="match status" value="1"/>
</dbReference>
<evidence type="ECO:0000313" key="19">
    <source>
        <dbReference type="Proteomes" id="UP000277577"/>
    </source>
</evidence>
<dbReference type="SUPFAM" id="SSF52540">
    <property type="entry name" value="P-loop containing nucleoside triphosphate hydrolases"/>
    <property type="match status" value="1"/>
</dbReference>
<comment type="catalytic activity">
    <reaction evidence="14">
        <text>ATP + H2O = ADP + phosphate + H(+)</text>
        <dbReference type="Rhea" id="RHEA:13065"/>
        <dbReference type="ChEBI" id="CHEBI:15377"/>
        <dbReference type="ChEBI" id="CHEBI:15378"/>
        <dbReference type="ChEBI" id="CHEBI:30616"/>
        <dbReference type="ChEBI" id="CHEBI:43474"/>
        <dbReference type="ChEBI" id="CHEBI:456216"/>
        <dbReference type="EC" id="5.6.2.4"/>
    </reaction>
</comment>
<dbReference type="InterPro" id="IPR011335">
    <property type="entry name" value="Restrct_endonuc-II-like"/>
</dbReference>
<dbReference type="GO" id="GO:0004386">
    <property type="term" value="F:helicase activity"/>
    <property type="evidence" value="ECO:0007669"/>
    <property type="project" value="UniProtKB-KW"/>
</dbReference>
<proteinExistence type="predicted"/>
<dbReference type="EMBL" id="LR134173">
    <property type="protein sequence ID" value="VEB36812.1"/>
    <property type="molecule type" value="Genomic_DNA"/>
</dbReference>
<evidence type="ECO:0000259" key="17">
    <source>
        <dbReference type="PROSITE" id="PS51217"/>
    </source>
</evidence>
<dbReference type="Gene3D" id="1.10.486.10">
    <property type="entry name" value="PCRA, domain 4"/>
    <property type="match status" value="1"/>
</dbReference>
<dbReference type="Pfam" id="PF12705">
    <property type="entry name" value="PDDEXK_1"/>
    <property type="match status" value="1"/>
</dbReference>
<dbReference type="RefSeq" id="WP_028381976.1">
    <property type="nucleotide sequence ID" value="NZ_CAAAIT010000002.1"/>
</dbReference>
<evidence type="ECO:0000256" key="9">
    <source>
        <dbReference type="ARBA" id="ARBA00023204"/>
    </source>
</evidence>
<dbReference type="GO" id="GO:0016787">
    <property type="term" value="F:hydrolase activity"/>
    <property type="evidence" value="ECO:0007669"/>
    <property type="project" value="UniProtKB-KW"/>
</dbReference>
<evidence type="ECO:0000313" key="18">
    <source>
        <dbReference type="EMBL" id="VEB36812.1"/>
    </source>
</evidence>
<dbReference type="PANTHER" id="PTHR11070">
    <property type="entry name" value="UVRD / RECB / PCRA DNA HELICASE FAMILY MEMBER"/>
    <property type="match status" value="1"/>
</dbReference>
<dbReference type="InterPro" id="IPR011604">
    <property type="entry name" value="PDDEXK-like_dom_sf"/>
</dbReference>
<keyword evidence="19" id="KW-1185">Reference proteome</keyword>
<feature type="domain" description="UvrD-like helicase C-terminal" evidence="17">
    <location>
        <begin position="497"/>
        <end position="758"/>
    </location>
</feature>
<evidence type="ECO:0000256" key="7">
    <source>
        <dbReference type="ARBA" id="ARBA00022840"/>
    </source>
</evidence>
<name>A0ABY6T6U0_9GAMM</name>
<evidence type="ECO:0000256" key="5">
    <source>
        <dbReference type="ARBA" id="ARBA00022806"/>
    </source>
</evidence>
<keyword evidence="3" id="KW-0227">DNA damage</keyword>
<dbReference type="EC" id="5.6.2.4" evidence="12"/>
<evidence type="ECO:0000256" key="8">
    <source>
        <dbReference type="ARBA" id="ARBA00023125"/>
    </source>
</evidence>
<dbReference type="SUPFAM" id="SSF52980">
    <property type="entry name" value="Restriction endonuclease-like"/>
    <property type="match status" value="1"/>
</dbReference>
<evidence type="ECO:0000256" key="11">
    <source>
        <dbReference type="ARBA" id="ARBA00034617"/>
    </source>
</evidence>
<keyword evidence="9" id="KW-0234">DNA repair</keyword>
<evidence type="ECO:0000256" key="1">
    <source>
        <dbReference type="ARBA" id="ARBA00022722"/>
    </source>
</evidence>
<dbReference type="PROSITE" id="PS51198">
    <property type="entry name" value="UVRD_HELICASE_ATP_BIND"/>
    <property type="match status" value="1"/>
</dbReference>
<protein>
    <recommendedName>
        <fullName evidence="12">DNA 3'-5' helicase</fullName>
        <ecNumber evidence="12">5.6.2.4</ecNumber>
    </recommendedName>
    <alternativeName>
        <fullName evidence="13">DNA 3'-5' helicase II</fullName>
    </alternativeName>
</protein>
<evidence type="ECO:0000256" key="3">
    <source>
        <dbReference type="ARBA" id="ARBA00022763"/>
    </source>
</evidence>
<keyword evidence="5 15" id="KW-0347">Helicase</keyword>
<evidence type="ECO:0000259" key="16">
    <source>
        <dbReference type="PROSITE" id="PS51198"/>
    </source>
</evidence>
<sequence length="1082" mass="125124">MLVDSDQRSQATDPSLSFIVQAPAGSGKTEILTQRYLRLLSTVTAPEQIIALTFTRKAASEMRERIVHALQQAANKKKADTPHQQKTLAFAGEALQRDAQFQWNLLQQPNRLRVITIDSLCQSINQAIPLLEKQIAYSQITEKVESHYLNAGRRCIQFALATPEYQKAIKALLLHVDNRQDRLLELFTTLLSQRDQWLAPLFQARSQEKSTFERALQLIEQHELKRFKQSLPPQLSEELTRYARELAIIENNPSSPRYPLKDWYDFQQTNQETATALSKLLLTGDGNLRKSFDHHVGLLSTSCPADEYKRLKNASKELLTELNEYPDFLEALIQVSNLPAPEYDPEQWEVLQALFLLLPILVGHLHVLFSEHNEIDFTAIAQQALNALGNEENPTDLALYLDHTLQHILVDEFQDTSITQFELLTKLVWGWEEGDGRTLFIVGDPMQSIYRFRQAEVGLFFRAKEQGIGPVRLQSLELSCNFRSTHTIVNWVNNQFTHIFPKQVDIESGAVSFHPSVNVIQNKECSMVQALQFKSRKQEAKKLIEIIQQELQTDPEQTMAILVRSRTQLSEIIRLLRQHQIPYQGTDITLLANLGHLRDVWSLTHALLTPANRLSWLAVLHSPYCGLSLSDIHAIAQFNKKKSIYFALLHLDKISGLSEEGRIRASYLIRVMHKSLSQRYETQLSAWVIRTLKELHIEHILNANQLNDLEQFWTLLDRYQQDGRLSDMNEFLAELNKLYSQQANPSRLHVMTIHKSKGLEFDTVFLPGLGTQPNRGDNPMLRWLNLPTQKHGNLLLMSPIHAAHQDHCALYDYLSQLDEVKSRYEAQRLLYVAVTRAKSRLYLTDHSEKTSKTSFRNLLKNIEFIAEEPLSNIEESNQYLPKIGRLPLAYYQNKASETLEMLTHAKTKSSSLSTTIPRLIGIVTHQLLQWICDNHPKTLTEVPWSFARYELRKLGFDESMQHEALLSMQEQIARMFEDQIGLWIISKHHQEQNEYELLVEQQNRPITRIIDRTFEDQGKRWIIDFKTGKEDETSLIKHREQLNEYGSYISKQTPLPIYCGIYYLPSNHWINWQFEPSEMLIT</sequence>
<evidence type="ECO:0000256" key="10">
    <source>
        <dbReference type="ARBA" id="ARBA00023235"/>
    </source>
</evidence>
<dbReference type="InterPro" id="IPR027417">
    <property type="entry name" value="P-loop_NTPase"/>
</dbReference>
<keyword evidence="6" id="KW-0269">Exonuclease</keyword>
<reference evidence="18 19" key="1">
    <citation type="submission" date="2018-12" db="EMBL/GenBank/DDBJ databases">
        <authorList>
            <consortium name="Pathogen Informatics"/>
        </authorList>
    </citation>
    <scope>NUCLEOTIDE SEQUENCE [LARGE SCALE GENOMIC DNA]</scope>
    <source>
        <strain evidence="18 19">NCTC11976</strain>
    </source>
</reference>
<keyword evidence="2 15" id="KW-0547">Nucleotide-binding</keyword>
<dbReference type="PROSITE" id="PS51217">
    <property type="entry name" value="UVRD_HELICASE_CTER"/>
    <property type="match status" value="1"/>
</dbReference>